<dbReference type="EMBL" id="BMAW01075519">
    <property type="protein sequence ID" value="GFT97396.1"/>
    <property type="molecule type" value="Genomic_DNA"/>
</dbReference>
<dbReference type="AlphaFoldDB" id="A0A8X6PZ93"/>
<name>A0A8X6PZ93_NEPPI</name>
<organism evidence="2 3">
    <name type="scientific">Nephila pilipes</name>
    <name type="common">Giant wood spider</name>
    <name type="synonym">Nephila maculata</name>
    <dbReference type="NCBI Taxonomy" id="299642"/>
    <lineage>
        <taxon>Eukaryota</taxon>
        <taxon>Metazoa</taxon>
        <taxon>Ecdysozoa</taxon>
        <taxon>Arthropoda</taxon>
        <taxon>Chelicerata</taxon>
        <taxon>Arachnida</taxon>
        <taxon>Araneae</taxon>
        <taxon>Araneomorphae</taxon>
        <taxon>Entelegynae</taxon>
        <taxon>Araneoidea</taxon>
        <taxon>Nephilidae</taxon>
        <taxon>Nephila</taxon>
    </lineage>
</organism>
<sequence length="123" mass="13462">MTYPGHLTGSTTEIARGAETTPALWILNLLANKCDPKQKYVRNSNITYSSRTTSPGFRKRKEKGRCSKVPSPHRHSLSGLGDCIHRYEIGFGNLFCNRILTKNLNGKSRKGMGIGIPTSGAGI</sequence>
<dbReference type="Proteomes" id="UP000887013">
    <property type="component" value="Unassembled WGS sequence"/>
</dbReference>
<accession>A0A8X6PZ93</accession>
<protein>
    <submittedName>
        <fullName evidence="2">Uncharacterized protein</fullName>
    </submittedName>
</protein>
<evidence type="ECO:0000256" key="1">
    <source>
        <dbReference type="SAM" id="MobiDB-lite"/>
    </source>
</evidence>
<evidence type="ECO:0000313" key="2">
    <source>
        <dbReference type="EMBL" id="GFT97396.1"/>
    </source>
</evidence>
<feature type="region of interest" description="Disordered" evidence="1">
    <location>
        <begin position="47"/>
        <end position="75"/>
    </location>
</feature>
<gene>
    <name evidence="2" type="ORF">NPIL_502891</name>
</gene>
<comment type="caution">
    <text evidence="2">The sequence shown here is derived from an EMBL/GenBank/DDBJ whole genome shotgun (WGS) entry which is preliminary data.</text>
</comment>
<evidence type="ECO:0000313" key="3">
    <source>
        <dbReference type="Proteomes" id="UP000887013"/>
    </source>
</evidence>
<keyword evidence="3" id="KW-1185">Reference proteome</keyword>
<reference evidence="2" key="1">
    <citation type="submission" date="2020-08" db="EMBL/GenBank/DDBJ databases">
        <title>Multicomponent nature underlies the extraordinary mechanical properties of spider dragline silk.</title>
        <authorList>
            <person name="Kono N."/>
            <person name="Nakamura H."/>
            <person name="Mori M."/>
            <person name="Yoshida Y."/>
            <person name="Ohtoshi R."/>
            <person name="Malay A.D."/>
            <person name="Moran D.A.P."/>
            <person name="Tomita M."/>
            <person name="Numata K."/>
            <person name="Arakawa K."/>
        </authorList>
    </citation>
    <scope>NUCLEOTIDE SEQUENCE</scope>
</reference>
<proteinExistence type="predicted"/>